<dbReference type="PROSITE" id="PS51898">
    <property type="entry name" value="TYR_RECOMBINASE"/>
    <property type="match status" value="1"/>
</dbReference>
<keyword evidence="2" id="KW-0229">DNA integration</keyword>
<evidence type="ECO:0000259" key="5">
    <source>
        <dbReference type="PROSITE" id="PS51898"/>
    </source>
</evidence>
<keyword evidence="4" id="KW-0233">DNA recombination</keyword>
<keyword evidence="3" id="KW-0238">DNA-binding</keyword>
<dbReference type="CDD" id="cd00397">
    <property type="entry name" value="DNA_BRE_C"/>
    <property type="match status" value="1"/>
</dbReference>
<dbReference type="PANTHER" id="PTHR30349">
    <property type="entry name" value="PHAGE INTEGRASE-RELATED"/>
    <property type="match status" value="1"/>
</dbReference>
<gene>
    <name evidence="6" type="ORF">SS37A_32900</name>
</gene>
<evidence type="ECO:0000313" key="7">
    <source>
        <dbReference type="Proteomes" id="UP001317629"/>
    </source>
</evidence>
<reference evidence="6 7" key="1">
    <citation type="journal article" date="2023" name="Int. J. Syst. Evol. Microbiol.">
        <title>Methylocystis iwaonis sp. nov., a type II methane-oxidizing bacterium from surface soil of a rice paddy field in Japan, and emended description of the genus Methylocystis (ex Whittenbury et al. 1970) Bowman et al. 1993.</title>
        <authorList>
            <person name="Kaise H."/>
            <person name="Sawadogo J.B."/>
            <person name="Alam M.S."/>
            <person name="Ueno C."/>
            <person name="Dianou D."/>
            <person name="Shinjo R."/>
            <person name="Asakawa S."/>
        </authorList>
    </citation>
    <scope>NUCLEOTIDE SEQUENCE [LARGE SCALE GENOMIC DNA]</scope>
    <source>
        <strain evidence="6 7">SS37A-Re</strain>
    </source>
</reference>
<dbReference type="Gene3D" id="1.10.443.10">
    <property type="entry name" value="Intergrase catalytic core"/>
    <property type="match status" value="1"/>
</dbReference>
<dbReference type="SUPFAM" id="SSF56349">
    <property type="entry name" value="DNA breaking-rejoining enzymes"/>
    <property type="match status" value="1"/>
</dbReference>
<dbReference type="InterPro" id="IPR013762">
    <property type="entry name" value="Integrase-like_cat_sf"/>
</dbReference>
<evidence type="ECO:0000256" key="1">
    <source>
        <dbReference type="ARBA" id="ARBA00008857"/>
    </source>
</evidence>
<comment type="similarity">
    <text evidence="1">Belongs to the 'phage' integrase family.</text>
</comment>
<dbReference type="PANTHER" id="PTHR30349:SF41">
    <property type="entry name" value="INTEGRASE_RECOMBINASE PROTEIN MJ0367-RELATED"/>
    <property type="match status" value="1"/>
</dbReference>
<evidence type="ECO:0000256" key="4">
    <source>
        <dbReference type="ARBA" id="ARBA00023172"/>
    </source>
</evidence>
<name>A0ABM8ECN4_9HYPH</name>
<dbReference type="RefSeq" id="WP_281929272.1">
    <property type="nucleotide sequence ID" value="NZ_AP027142.1"/>
</dbReference>
<dbReference type="InterPro" id="IPR002104">
    <property type="entry name" value="Integrase_catalytic"/>
</dbReference>
<accession>A0ABM8ECN4</accession>
<sequence>MKKYDPENERVKRDYAFFLEAANGKQDASIDAALRAIERFEVLTGRKPFRKFHVEQARSFRARLLEETGKNGKPLGAATITTTLKHLRNFFLWLSREPGFRSALNPNDANYFTPSDQDLRVATARREKRVATFEEIAQVLAAMPAASQIKKRDRALVAFTILSGARDSAIASFRLKHVDLKAQTVFQDGREVNTKRRKTFTSAFFPVGPEPLAIVCDYIAMLTGELGFGPEAPLFPATLIGRGEDRGFMPVGLSREHWRTAAPIRQIFRDAFAAAGLPYAKPHSFRDTLAQLGEQLCRTPEEWKAWSQNLGHESEATTFVGYGHVPAHRQSEIMRALATPRQNLSVKGLDIDGLESFLRSAKEAALASTDV</sequence>
<protein>
    <recommendedName>
        <fullName evidence="5">Tyr recombinase domain-containing protein</fullName>
    </recommendedName>
</protein>
<dbReference type="InterPro" id="IPR011010">
    <property type="entry name" value="DNA_brk_join_enz"/>
</dbReference>
<dbReference type="Pfam" id="PF00589">
    <property type="entry name" value="Phage_integrase"/>
    <property type="match status" value="1"/>
</dbReference>
<dbReference type="EMBL" id="AP027142">
    <property type="protein sequence ID" value="BDV35761.1"/>
    <property type="molecule type" value="Genomic_DNA"/>
</dbReference>
<evidence type="ECO:0000313" key="6">
    <source>
        <dbReference type="EMBL" id="BDV35761.1"/>
    </source>
</evidence>
<evidence type="ECO:0000256" key="2">
    <source>
        <dbReference type="ARBA" id="ARBA00022908"/>
    </source>
</evidence>
<dbReference type="InterPro" id="IPR050090">
    <property type="entry name" value="Tyrosine_recombinase_XerCD"/>
</dbReference>
<proteinExistence type="inferred from homology"/>
<feature type="domain" description="Tyr recombinase" evidence="5">
    <location>
        <begin position="126"/>
        <end position="335"/>
    </location>
</feature>
<keyword evidence="7" id="KW-1185">Reference proteome</keyword>
<evidence type="ECO:0000256" key="3">
    <source>
        <dbReference type="ARBA" id="ARBA00023125"/>
    </source>
</evidence>
<organism evidence="6 7">
    <name type="scientific">Methylocystis iwaonis</name>
    <dbReference type="NCBI Taxonomy" id="2885079"/>
    <lineage>
        <taxon>Bacteria</taxon>
        <taxon>Pseudomonadati</taxon>
        <taxon>Pseudomonadota</taxon>
        <taxon>Alphaproteobacteria</taxon>
        <taxon>Hyphomicrobiales</taxon>
        <taxon>Methylocystaceae</taxon>
        <taxon>Methylocystis</taxon>
    </lineage>
</organism>
<dbReference type="Proteomes" id="UP001317629">
    <property type="component" value="Chromosome"/>
</dbReference>